<dbReference type="Pfam" id="PF08597">
    <property type="entry name" value="eIF3_subunit"/>
    <property type="match status" value="1"/>
</dbReference>
<keyword evidence="2 6" id="KW-0396">Initiation factor</keyword>
<keyword evidence="3 6" id="KW-0648">Protein biosynthesis</keyword>
<dbReference type="AlphaFoldDB" id="V9KDF6"/>
<reference evidence="10" key="1">
    <citation type="journal article" date="2006" name="Science">
        <title>Ancient noncoding elements conserved in the human genome.</title>
        <authorList>
            <person name="Venkatesh B."/>
            <person name="Kirkness E.F."/>
            <person name="Loh Y.H."/>
            <person name="Halpern A.L."/>
            <person name="Lee A.P."/>
            <person name="Johnson J."/>
            <person name="Dandona N."/>
            <person name="Viswanathan L.D."/>
            <person name="Tay A."/>
            <person name="Venter J.C."/>
            <person name="Strausberg R.L."/>
            <person name="Brenner S."/>
        </authorList>
    </citation>
    <scope>NUCLEOTIDE SEQUENCE [LARGE SCALE GENOMIC DNA]</scope>
</reference>
<reference evidence="8 10" key="3">
    <citation type="journal article" date="2014" name="Nature">
        <title>Elephant shark genome provides unique insights into gnathostome evolution.</title>
        <authorList>
            <consortium name="International Elephant Shark Genome Sequencing Consortium"/>
            <person name="Venkatesh B."/>
            <person name="Lee A.P."/>
            <person name="Ravi V."/>
            <person name="Maurya A.K."/>
            <person name="Lian M.M."/>
            <person name="Swann J.B."/>
            <person name="Ohta Y."/>
            <person name="Flajnik M.F."/>
            <person name="Sutoh Y."/>
            <person name="Kasahara M."/>
            <person name="Hoon S."/>
            <person name="Gangu V."/>
            <person name="Roy S.W."/>
            <person name="Irimia M."/>
            <person name="Korzh V."/>
            <person name="Kondrychyn I."/>
            <person name="Lim Z.W."/>
            <person name="Tay B.H."/>
            <person name="Tohari S."/>
            <person name="Kong K.W."/>
            <person name="Ho S."/>
            <person name="Lorente-Galdos B."/>
            <person name="Quilez J."/>
            <person name="Marques-Bonet T."/>
            <person name="Raney B.J."/>
            <person name="Ingham P.W."/>
            <person name="Tay A."/>
            <person name="Hillier L.W."/>
            <person name="Minx P."/>
            <person name="Boehm T."/>
            <person name="Wilson R.K."/>
            <person name="Brenner S."/>
            <person name="Warren W.C."/>
        </authorList>
    </citation>
    <scope>NUCLEOTIDE SEQUENCE</scope>
    <source>
        <tissue evidence="8">Spleen</tissue>
    </source>
</reference>
<protein>
    <recommendedName>
        <fullName evidence="6">Eukaryotic translation initiation factor 3 subunit J</fullName>
        <shortName evidence="6">eIF3j</shortName>
    </recommendedName>
    <alternativeName>
        <fullName evidence="6">Eukaryotic translation initiation factor 3 subunit 1</fullName>
    </alternativeName>
    <alternativeName>
        <fullName evidence="6">eIF-3-alpha</fullName>
    </alternativeName>
    <alternativeName>
        <fullName evidence="6">eIF3 p35</fullName>
    </alternativeName>
</protein>
<dbReference type="GeneTree" id="ENSGT00390000018400"/>
<evidence type="ECO:0000313" key="8">
    <source>
        <dbReference type="EMBL" id="AFO95829.1"/>
    </source>
</evidence>
<feature type="compositionally biased region" description="Acidic residues" evidence="7">
    <location>
        <begin position="31"/>
        <end position="46"/>
    </location>
</feature>
<dbReference type="PANTHER" id="PTHR21681:SF0">
    <property type="entry name" value="EUKARYOTIC TRANSLATION INITIATION FACTOR 3 SUBUNIT J"/>
    <property type="match status" value="1"/>
</dbReference>
<evidence type="ECO:0000256" key="4">
    <source>
        <dbReference type="ARBA" id="ARBA00023054"/>
    </source>
</evidence>
<name>V9KDF6_CALMI</name>
<feature type="compositionally biased region" description="Basic and acidic residues" evidence="7">
    <location>
        <begin position="47"/>
        <end position="95"/>
    </location>
</feature>
<keyword evidence="4" id="KW-0175">Coiled coil</keyword>
<evidence type="ECO:0000256" key="6">
    <source>
        <dbReference type="HAMAP-Rule" id="MF_03009"/>
    </source>
</evidence>
<dbReference type="GO" id="GO:0005852">
    <property type="term" value="C:eukaryotic translation initiation factor 3 complex"/>
    <property type="evidence" value="ECO:0007669"/>
    <property type="project" value="UniProtKB-UniRule"/>
</dbReference>
<evidence type="ECO:0000256" key="5">
    <source>
        <dbReference type="ARBA" id="ARBA00065260"/>
    </source>
</evidence>
<dbReference type="GO" id="GO:0016282">
    <property type="term" value="C:eukaryotic 43S preinitiation complex"/>
    <property type="evidence" value="ECO:0007669"/>
    <property type="project" value="UniProtKB-UniRule"/>
</dbReference>
<evidence type="ECO:0000256" key="7">
    <source>
        <dbReference type="SAM" id="MobiDB-lite"/>
    </source>
</evidence>
<dbReference type="PANTHER" id="PTHR21681">
    <property type="entry name" value="EUKARYOTIC TRANSLATION INITIATION FACTOR 3 SUBUNIT J"/>
    <property type="match status" value="1"/>
</dbReference>
<feature type="region of interest" description="Disordered" evidence="7">
    <location>
        <begin position="1"/>
        <end position="99"/>
    </location>
</feature>
<dbReference type="STRING" id="7868.ENSCMIP00000044017"/>
<evidence type="ECO:0000256" key="2">
    <source>
        <dbReference type="ARBA" id="ARBA00022540"/>
    </source>
</evidence>
<comment type="subunit">
    <text evidence="5">Component of the eukaryotic translation initiation factor 3 (eIF-3) complex, which is composed of 13 subunits: EIF3A, EIF3B, EIF3C, EIF3D, EIF3E, EIF3F, EIF3G, EIF3H, EIF3I, EIF3J, EIF3K, EIF3L and EIF3M. The eIF-3 complex appears to include 3 stable modules: module A is composed of EIF3A, EIF3B, EIF3G and EIF3I; module B is composed of EIF3F, EIF3H, and EIF3M; and module C is composed of EIF3C, EIF3D, EIF3E, EIF3K and EIF3L. EIF3C of module C binds EIF3B of module A and EIF3H of module B, thereby linking the three modules. EIF3J is a labile subunit that binds to the eIF-3 complex via EIF3B. The eIF-3 complex interacts with RPS6KB1 under conditions of nutrient depletion. Mitogenic stimulation leads to binding and activation of a complex composed of MTOR and RPTOR, leading to phosphorylation and release of RPS6KB1 and binding of EIF4B to eIF-3.</text>
</comment>
<proteinExistence type="evidence at transcript level"/>
<reference evidence="10" key="2">
    <citation type="journal article" date="2007" name="PLoS Biol.">
        <title>Survey sequencing and comparative analysis of the elephant shark (Callorhinchus milii) genome.</title>
        <authorList>
            <person name="Venkatesh B."/>
            <person name="Kirkness E.F."/>
            <person name="Loh Y.H."/>
            <person name="Halpern A.L."/>
            <person name="Lee A.P."/>
            <person name="Johnson J."/>
            <person name="Dandona N."/>
            <person name="Viswanathan L.D."/>
            <person name="Tay A."/>
            <person name="Venter J.C."/>
            <person name="Strausberg R.L."/>
            <person name="Brenner S."/>
        </authorList>
    </citation>
    <scope>NUCLEOTIDE SEQUENCE [LARGE SCALE GENOMIC DNA]</scope>
</reference>
<dbReference type="GO" id="GO:0003743">
    <property type="term" value="F:translation initiation factor activity"/>
    <property type="evidence" value="ECO:0007669"/>
    <property type="project" value="UniProtKB-UniRule"/>
</dbReference>
<dbReference type="KEGG" id="cmk:103186304"/>
<dbReference type="EMBL" id="JW863312">
    <property type="protein sequence ID" value="AFO95829.1"/>
    <property type="molecule type" value="mRNA"/>
</dbReference>
<dbReference type="HAMAP" id="MF_03009">
    <property type="entry name" value="eIF3j"/>
    <property type="match status" value="1"/>
</dbReference>
<dbReference type="RefSeq" id="XP_007903422.1">
    <property type="nucleotide sequence ID" value="XM_007905231.2"/>
</dbReference>
<comment type="subcellular location">
    <subcellularLocation>
        <location evidence="6">Cytoplasm</location>
    </subcellularLocation>
</comment>
<organism evidence="8">
    <name type="scientific">Callorhinchus milii</name>
    <name type="common">Ghost shark</name>
    <dbReference type="NCBI Taxonomy" id="7868"/>
    <lineage>
        <taxon>Eukaryota</taxon>
        <taxon>Metazoa</taxon>
        <taxon>Chordata</taxon>
        <taxon>Craniata</taxon>
        <taxon>Vertebrata</taxon>
        <taxon>Chondrichthyes</taxon>
        <taxon>Holocephali</taxon>
        <taxon>Chimaeriformes</taxon>
        <taxon>Callorhinchidae</taxon>
        <taxon>Callorhinchus</taxon>
    </lineage>
</organism>
<dbReference type="InterPro" id="IPR013906">
    <property type="entry name" value="eIF3j"/>
</dbReference>
<dbReference type="Gene3D" id="1.10.246.60">
    <property type="entry name" value="Eukaryotic translation initiation factor 3 like domains"/>
    <property type="match status" value="1"/>
</dbReference>
<evidence type="ECO:0000313" key="9">
    <source>
        <dbReference type="Ensembl" id="ENSCMIP00000044017.1"/>
    </source>
</evidence>
<keyword evidence="1 6" id="KW-0963">Cytoplasm</keyword>
<dbReference type="CTD" id="394189"/>
<evidence type="ECO:0000256" key="3">
    <source>
        <dbReference type="ARBA" id="ARBA00022917"/>
    </source>
</evidence>
<sequence>MAESDGWDTADFEPEELASQTPAVDLWKGEDVEEDVKDNWDDEDEEKKEAVKKEIKTTEKKKLSDKIKAREEKEKQQRKKEEELKNSLREGEKQQELSTEEQLAEKLRLMKLQEKADLEVAKDTFGLNSIGQPAIDSMSPISREDFTEFGRLLKEKITQYEKSEHYIDFLETLLQGISLSLEVDDLKKLNNSLTSLCSEKQKQEKQNKGKKKKKTPVLAGGFKANLKDDLDDYGGYTPEYEDFM</sequence>
<dbReference type="InterPro" id="IPR023194">
    <property type="entry name" value="eIF3-like_dom_sf"/>
</dbReference>
<keyword evidence="10" id="KW-1185">Reference proteome</keyword>
<dbReference type="Proteomes" id="UP000314986">
    <property type="component" value="Unassembled WGS sequence"/>
</dbReference>
<reference evidence="9" key="4">
    <citation type="submission" date="2025-05" db="UniProtKB">
        <authorList>
            <consortium name="Ensembl"/>
        </authorList>
    </citation>
    <scope>IDENTIFICATION</scope>
</reference>
<comment type="function">
    <text evidence="6">Component of the eukaryotic translation initiation factor 3 (eIF-3) complex, which is involved in protein synthesis of a specialized repertoire of mRNAs and, together with other initiation factors, stimulates binding of mRNA and methionyl-tRNAi to the 40S ribosome. The eIF-3 complex specifically targets and initiates translation of a subset of mRNAs involved in cell proliferation.</text>
</comment>
<dbReference type="GO" id="GO:0033290">
    <property type="term" value="C:eukaryotic 48S preinitiation complex"/>
    <property type="evidence" value="ECO:0007669"/>
    <property type="project" value="UniProtKB-UniRule"/>
</dbReference>
<dbReference type="FunFam" id="1.10.246.60:FF:000001">
    <property type="entry name" value="Eukaryotic translation initiation factor 3 subunit J"/>
    <property type="match status" value="1"/>
</dbReference>
<dbReference type="Ensembl" id="ENSCMIT00000044651.1">
    <property type="protein sequence ID" value="ENSCMIP00000044017.1"/>
    <property type="gene ID" value="ENSCMIG00000018244.1"/>
</dbReference>
<evidence type="ECO:0000313" key="10">
    <source>
        <dbReference type="Proteomes" id="UP000314986"/>
    </source>
</evidence>
<accession>V9KDF6</accession>
<dbReference type="GO" id="GO:0001732">
    <property type="term" value="P:formation of cytoplasmic translation initiation complex"/>
    <property type="evidence" value="ECO:0007669"/>
    <property type="project" value="UniProtKB-UniRule"/>
</dbReference>
<comment type="similarity">
    <text evidence="6">Belongs to the eIF-3 subunit J family.</text>
</comment>
<gene>
    <name evidence="9" type="primary">eif3ja</name>
    <name evidence="6" type="synonym">EIF3J</name>
    <name evidence="6" type="synonym">EIF3S1</name>
</gene>
<evidence type="ECO:0000256" key="1">
    <source>
        <dbReference type="ARBA" id="ARBA00022490"/>
    </source>
</evidence>
<dbReference type="GeneID" id="103186304"/>
<dbReference type="OMA" id="KPHYALW"/>
<feature type="compositionally biased region" description="Acidic residues" evidence="7">
    <location>
        <begin position="1"/>
        <end position="16"/>
    </location>
</feature>
<dbReference type="OrthoDB" id="20381at2759"/>